<evidence type="ECO:0000256" key="7">
    <source>
        <dbReference type="ARBA" id="ARBA00022843"/>
    </source>
</evidence>
<keyword evidence="14" id="KW-1185">Reference proteome</keyword>
<keyword evidence="3" id="KW-0963">Cytoplasm</keyword>
<dbReference type="SUPFAM" id="SSF52047">
    <property type="entry name" value="RNI-like"/>
    <property type="match status" value="1"/>
</dbReference>
<keyword evidence="7" id="KW-0832">Ubl conjugation</keyword>
<dbReference type="Proteomes" id="UP000288216">
    <property type="component" value="Unassembled WGS sequence"/>
</dbReference>
<comment type="similarity">
    <text evidence="2">Belongs to the NLRP family.</text>
</comment>
<evidence type="ECO:0000259" key="12">
    <source>
        <dbReference type="PROSITE" id="PS50952"/>
    </source>
</evidence>
<dbReference type="InterPro" id="IPR050637">
    <property type="entry name" value="NLRP_innate_immun_reg"/>
</dbReference>
<dbReference type="GO" id="GO:0003712">
    <property type="term" value="F:transcription coregulator activity"/>
    <property type="evidence" value="ECO:0007669"/>
    <property type="project" value="InterPro"/>
</dbReference>
<dbReference type="PROSITE" id="PS50837">
    <property type="entry name" value="NACHT"/>
    <property type="match status" value="1"/>
</dbReference>
<dbReference type="PROSITE" id="PS50952">
    <property type="entry name" value="KIX"/>
    <property type="match status" value="1"/>
</dbReference>
<evidence type="ECO:0008006" key="15">
    <source>
        <dbReference type="Google" id="ProtNLM"/>
    </source>
</evidence>
<keyword evidence="5" id="KW-0547">Nucleotide-binding</keyword>
<evidence type="ECO:0000256" key="4">
    <source>
        <dbReference type="ARBA" id="ARBA00022737"/>
    </source>
</evidence>
<keyword evidence="10" id="KW-0539">Nucleus</keyword>
<dbReference type="InterPro" id="IPR032675">
    <property type="entry name" value="LRR_dom_sf"/>
</dbReference>
<evidence type="ECO:0000256" key="1">
    <source>
        <dbReference type="ARBA" id="ARBA00004110"/>
    </source>
</evidence>
<protein>
    <recommendedName>
        <fullName evidence="15">NACHT domain-containing protein</fullName>
    </recommendedName>
</protein>
<evidence type="ECO:0000256" key="9">
    <source>
        <dbReference type="ARBA" id="ARBA00023233"/>
    </source>
</evidence>
<dbReference type="OMA" id="NIYECAN"/>
<dbReference type="SMART" id="SM00368">
    <property type="entry name" value="LRR_RI"/>
    <property type="match status" value="10"/>
</dbReference>
<dbReference type="GO" id="GO:0005829">
    <property type="term" value="C:cytosol"/>
    <property type="evidence" value="ECO:0007669"/>
    <property type="project" value="UniProtKB-SubCell"/>
</dbReference>
<dbReference type="AlphaFoldDB" id="A0A401P3J9"/>
<comment type="subcellular location">
    <subcellularLocation>
        <location evidence="1">Inflammasome</location>
    </subcellularLocation>
</comment>
<feature type="domain" description="KIX" evidence="12">
    <location>
        <begin position="163"/>
        <end position="242"/>
    </location>
</feature>
<reference evidence="13 14" key="1">
    <citation type="journal article" date="2018" name="Nat. Ecol. Evol.">
        <title>Shark genomes provide insights into elasmobranch evolution and the origin of vertebrates.</title>
        <authorList>
            <person name="Hara Y"/>
            <person name="Yamaguchi K"/>
            <person name="Onimaru K"/>
            <person name="Kadota M"/>
            <person name="Koyanagi M"/>
            <person name="Keeley SD"/>
            <person name="Tatsumi K"/>
            <person name="Tanaka K"/>
            <person name="Motone F"/>
            <person name="Kageyama Y"/>
            <person name="Nozu R"/>
            <person name="Adachi N"/>
            <person name="Nishimura O"/>
            <person name="Nakagawa R"/>
            <person name="Tanegashima C"/>
            <person name="Kiyatake I"/>
            <person name="Matsumoto R"/>
            <person name="Murakumo K"/>
            <person name="Nishida K"/>
            <person name="Terakita A"/>
            <person name="Kuratani S"/>
            <person name="Sato K"/>
            <person name="Hyodo S Kuraku.S."/>
        </authorList>
    </citation>
    <scope>NUCLEOTIDE SEQUENCE [LARGE SCALE GENOMIC DNA]</scope>
</reference>
<dbReference type="Pfam" id="PF05729">
    <property type="entry name" value="NACHT"/>
    <property type="match status" value="1"/>
</dbReference>
<dbReference type="GO" id="GO:0006355">
    <property type="term" value="P:regulation of DNA-templated transcription"/>
    <property type="evidence" value="ECO:0007669"/>
    <property type="project" value="InterPro"/>
</dbReference>
<dbReference type="GO" id="GO:0006954">
    <property type="term" value="P:inflammatory response"/>
    <property type="evidence" value="ECO:0007669"/>
    <property type="project" value="UniProtKB-KW"/>
</dbReference>
<sequence>MQVDTGAPVSIASEKTLEKSFKKFPLRKPFSSFAPPLVSLSLAEPAQDCESTNQGEPFQFNSFHRLIWGEIISESGTSVNMAEDLNEGEDPTPSKRMRMDTGTNQIDVRVSHVGVQVPNQQSRLLRGEILLSSMCSSNSMLREGTSLHNRNAVSAAMQSSITDIRKSWHGDVTQDLRSYLVHKLVQNILPASGPAVLKDRWMANRVAYARKVEENIYECANSMNASLGTPEIAMAEGSNSGEYPAPSKRMRMSTDPNSTIIEFLTNSNDYQLFQFTKFYQDRLQQAIEEGVEGLGLMLTDKDHFSGQEYHKVTELVEKGSRVDSSKLLLNLVMEKGSRARRVMWESFVKMRHGVPKLDKILKEMQEHGSDLVDYMNTDYMNIVQVLPEKNNHLKDVQQKHKKALLVQTETLRMNTMLIKEKVKVFQLVDRYAELTIISNVRDRTLVEHELLARGRDLDEMRKKLLQRELEKIRTDQLFQSSFSWRKSKSGSSAVVSGVPGIGKTTMVQKIVYDWATGKIYPHFQFVFSFKLRDLNTMDCRINLRNLILDQYPYFGNVPGEIWKNPEGLLFIFDGLDEFKDRIDFSDNRTNEPLSMCTGPECWCEVSDIVYSLIQHKLLPGCSVLVISRPTELHLLEKAEISVWAEILGFVGDERKEYFNKYFEDQAVATAVFKHVEENDILYTMCYNPSYCWILGLSLGPFFTQRGRKQQLVPKTVTEVYSYYIYNILKNHCREIESPRAVLLKLGGMAFTGVSKKKIVFRNGDLLEYNLQSSQFLSGFLLELLERDDSAQSVVYTFPHLTIQEFVAALALFLTPDPGEIRKLLSEAQSKKDGRFEILLRFIFDLSTPQAAWPLEEFLGPFLDQTTCQVIDWVKEKIEGQIENAASETGKRDLLNTFRDLFESQNKALAQATVGSVKRLPFRRLQLTPIDCAILSHVIELCDTIKDLDLHYCYIQCEGLQWLGPVLHKCHDLRLGRNNLGDSGMKLLSVALRNQDCKIQKLELNNNALTVSCVEDLASALSINRSLMYLNLGYNNLGDSGMKLLSAVLRNPDSKIQELSLSNNSLTDSCAKDLVFALSTNRTLTDLNLGNNNLGDLGVKLLSEALRNPDCKIQKLGLYNNALTDLCAQDLASALNTNQSLLDLNLDNNKLGDSGIKLLSAALRNPDCKIQILDLEKNGLTDSCTDDLASGLSTIQSLTLLYLQSNSFTDHSIPALCRLMLTCRNLEQIELKGNRLSPDGKRHLESLRQFTPGLRVIV</sequence>
<dbReference type="Pfam" id="PF17779">
    <property type="entry name" value="WHD_NOD2"/>
    <property type="match status" value="1"/>
</dbReference>
<evidence type="ECO:0000313" key="14">
    <source>
        <dbReference type="Proteomes" id="UP000288216"/>
    </source>
</evidence>
<dbReference type="InterPro" id="IPR007111">
    <property type="entry name" value="NACHT_NTPase"/>
</dbReference>
<evidence type="ECO:0000313" key="13">
    <source>
        <dbReference type="EMBL" id="GCB67670.1"/>
    </source>
</evidence>
<evidence type="ECO:0000259" key="11">
    <source>
        <dbReference type="PROSITE" id="PS50837"/>
    </source>
</evidence>
<dbReference type="SUPFAM" id="SSF52540">
    <property type="entry name" value="P-loop containing nucleoside triphosphate hydrolases"/>
    <property type="match status" value="1"/>
</dbReference>
<keyword evidence="9" id="KW-1271">Inflammasome</keyword>
<keyword evidence="6" id="KW-0067">ATP-binding</keyword>
<dbReference type="Pfam" id="PF17776">
    <property type="entry name" value="NLRC4_HD2"/>
    <property type="match status" value="1"/>
</dbReference>
<dbReference type="PANTHER" id="PTHR45690">
    <property type="entry name" value="NACHT, LRR AND PYD DOMAINS-CONTAINING PROTEIN 12"/>
    <property type="match status" value="1"/>
</dbReference>
<dbReference type="GO" id="GO:0045087">
    <property type="term" value="P:innate immune response"/>
    <property type="evidence" value="ECO:0007669"/>
    <property type="project" value="UniProtKB-KW"/>
</dbReference>
<evidence type="ECO:0000256" key="8">
    <source>
        <dbReference type="ARBA" id="ARBA00023198"/>
    </source>
</evidence>
<keyword evidence="8" id="KW-0395">Inflammatory response</keyword>
<dbReference type="STRING" id="75743.A0A401P3J9"/>
<comment type="caution">
    <text evidence="13">The sequence shown here is derived from an EMBL/GenBank/DDBJ whole genome shotgun (WGS) entry which is preliminary data.</text>
</comment>
<dbReference type="InterPro" id="IPR001611">
    <property type="entry name" value="Leu-rich_rpt"/>
</dbReference>
<gene>
    <name evidence="13" type="ORF">scyTo_0012174</name>
</gene>
<dbReference type="Gene3D" id="1.10.246.20">
    <property type="entry name" value="Coactivator CBP, KIX domain"/>
    <property type="match status" value="1"/>
</dbReference>
<dbReference type="Gene3D" id="3.40.50.300">
    <property type="entry name" value="P-loop containing nucleotide triphosphate hydrolases"/>
    <property type="match status" value="1"/>
</dbReference>
<dbReference type="GO" id="GO:0005654">
    <property type="term" value="C:nucleoplasm"/>
    <property type="evidence" value="ECO:0007669"/>
    <property type="project" value="UniProtKB-ARBA"/>
</dbReference>
<dbReference type="GO" id="GO:0005524">
    <property type="term" value="F:ATP binding"/>
    <property type="evidence" value="ECO:0007669"/>
    <property type="project" value="UniProtKB-KW"/>
</dbReference>
<dbReference type="Pfam" id="PF13516">
    <property type="entry name" value="LRR_6"/>
    <property type="match status" value="3"/>
</dbReference>
<organism evidence="13 14">
    <name type="scientific">Scyliorhinus torazame</name>
    <name type="common">Cloudy catshark</name>
    <name type="synonym">Catulus torazame</name>
    <dbReference type="NCBI Taxonomy" id="75743"/>
    <lineage>
        <taxon>Eukaryota</taxon>
        <taxon>Metazoa</taxon>
        <taxon>Chordata</taxon>
        <taxon>Craniata</taxon>
        <taxon>Vertebrata</taxon>
        <taxon>Chondrichthyes</taxon>
        <taxon>Elasmobranchii</taxon>
        <taxon>Galeomorphii</taxon>
        <taxon>Galeoidea</taxon>
        <taxon>Carcharhiniformes</taxon>
        <taxon>Scyliorhinidae</taxon>
        <taxon>Scyliorhinus</taxon>
    </lineage>
</organism>
<feature type="domain" description="NACHT" evidence="11">
    <location>
        <begin position="491"/>
        <end position="629"/>
    </location>
</feature>
<keyword evidence="4" id="KW-0677">Repeat</keyword>
<evidence type="ECO:0000256" key="5">
    <source>
        <dbReference type="ARBA" id="ARBA00022741"/>
    </source>
</evidence>
<evidence type="ECO:0000256" key="2">
    <source>
        <dbReference type="ARBA" id="ARBA00008665"/>
    </source>
</evidence>
<dbReference type="OrthoDB" id="120976at2759"/>
<proteinExistence type="inferred from homology"/>
<dbReference type="EMBL" id="BFAA01005797">
    <property type="protein sequence ID" value="GCB67670.1"/>
    <property type="molecule type" value="Genomic_DNA"/>
</dbReference>
<dbReference type="InterPro" id="IPR041267">
    <property type="entry name" value="NLRP_HD2"/>
</dbReference>
<dbReference type="InterPro" id="IPR003101">
    <property type="entry name" value="KIX_dom"/>
</dbReference>
<dbReference type="SUPFAM" id="SSF47040">
    <property type="entry name" value="Kix domain of CBP (creb binding protein)"/>
    <property type="match status" value="1"/>
</dbReference>
<dbReference type="Pfam" id="PF02172">
    <property type="entry name" value="KIX"/>
    <property type="match status" value="1"/>
</dbReference>
<evidence type="ECO:0000256" key="3">
    <source>
        <dbReference type="ARBA" id="ARBA00022490"/>
    </source>
</evidence>
<evidence type="ECO:0000256" key="10">
    <source>
        <dbReference type="ARBA" id="ARBA00023242"/>
    </source>
</evidence>
<dbReference type="Gene3D" id="3.80.10.10">
    <property type="entry name" value="Ribonuclease Inhibitor"/>
    <property type="match status" value="1"/>
</dbReference>
<dbReference type="InterPro" id="IPR041075">
    <property type="entry name" value="NOD1/2_WH"/>
</dbReference>
<dbReference type="InterPro" id="IPR036529">
    <property type="entry name" value="KIX_dom_sf"/>
</dbReference>
<accession>A0A401P3J9</accession>
<evidence type="ECO:0000256" key="6">
    <source>
        <dbReference type="ARBA" id="ARBA00022840"/>
    </source>
</evidence>
<name>A0A401P3J9_SCYTO</name>
<dbReference type="PANTHER" id="PTHR45690:SF19">
    <property type="entry name" value="NACHT, LRR AND PYD DOMAINS-CONTAINING PROTEIN 3"/>
    <property type="match status" value="1"/>
</dbReference>
<dbReference type="InterPro" id="IPR027417">
    <property type="entry name" value="P-loop_NTPase"/>
</dbReference>